<evidence type="ECO:0000256" key="1">
    <source>
        <dbReference type="ARBA" id="ARBA00004141"/>
    </source>
</evidence>
<reference evidence="11 12" key="1">
    <citation type="submission" date="2014-05" db="EMBL/GenBank/DDBJ databases">
        <authorList>
            <person name="Sibley D."/>
            <person name="Venepally P."/>
            <person name="Karamycheva S."/>
            <person name="Hadjithomas M."/>
            <person name="Khan A."/>
            <person name="Brunk B."/>
            <person name="Roos D."/>
            <person name="Caler E."/>
            <person name="Lorenzi H."/>
        </authorList>
    </citation>
    <scope>NUCLEOTIDE SEQUENCE [LARGE SCALE GENOMIC DNA]</scope>
    <source>
        <strain evidence="11 12">RUB</strain>
    </source>
</reference>
<dbReference type="GO" id="GO:0000139">
    <property type="term" value="C:Golgi membrane"/>
    <property type="evidence" value="ECO:0007669"/>
    <property type="project" value="TreeGrafter"/>
</dbReference>
<dbReference type="Pfam" id="PF01529">
    <property type="entry name" value="DHHC"/>
    <property type="match status" value="1"/>
</dbReference>
<proteinExistence type="predicted"/>
<feature type="repeat" description="ANK" evidence="7">
    <location>
        <begin position="181"/>
        <end position="213"/>
    </location>
</feature>
<dbReference type="PANTHER" id="PTHR24161">
    <property type="entry name" value="ANK_REP_REGION DOMAIN-CONTAINING PROTEIN-RELATED"/>
    <property type="match status" value="1"/>
</dbReference>
<feature type="transmembrane region" description="Helical" evidence="9">
    <location>
        <begin position="679"/>
        <end position="701"/>
    </location>
</feature>
<evidence type="ECO:0000313" key="12">
    <source>
        <dbReference type="Proteomes" id="UP000028834"/>
    </source>
</evidence>
<dbReference type="EMBL" id="AFYV02000743">
    <property type="protein sequence ID" value="KFG64136.1"/>
    <property type="molecule type" value="Genomic_DNA"/>
</dbReference>
<dbReference type="InterPro" id="IPR002110">
    <property type="entry name" value="Ankyrin_rpt"/>
</dbReference>
<evidence type="ECO:0000256" key="3">
    <source>
        <dbReference type="ARBA" id="ARBA00022737"/>
    </source>
</evidence>
<feature type="region of interest" description="Disordered" evidence="8">
    <location>
        <begin position="66"/>
        <end position="86"/>
    </location>
</feature>
<dbReference type="SUPFAM" id="SSF48403">
    <property type="entry name" value="Ankyrin repeat"/>
    <property type="match status" value="1"/>
</dbReference>
<feature type="domain" description="Palmitoyltransferase DHHC" evidence="10">
    <location>
        <begin position="631"/>
        <end position="760"/>
    </location>
</feature>
<evidence type="ECO:0000256" key="7">
    <source>
        <dbReference type="PROSITE-ProRule" id="PRU00023"/>
    </source>
</evidence>
<evidence type="ECO:0000313" key="11">
    <source>
        <dbReference type="EMBL" id="KFG64136.1"/>
    </source>
</evidence>
<dbReference type="SMART" id="SM00248">
    <property type="entry name" value="ANK"/>
    <property type="match status" value="5"/>
</dbReference>
<dbReference type="PROSITE" id="PS50216">
    <property type="entry name" value="DHHC"/>
    <property type="match status" value="1"/>
</dbReference>
<evidence type="ECO:0000256" key="2">
    <source>
        <dbReference type="ARBA" id="ARBA00022692"/>
    </source>
</evidence>
<dbReference type="AlphaFoldDB" id="A0A086M5G8"/>
<feature type="compositionally biased region" description="Basic and acidic residues" evidence="8">
    <location>
        <begin position="898"/>
        <end position="910"/>
    </location>
</feature>
<feature type="region of interest" description="Disordered" evidence="8">
    <location>
        <begin position="898"/>
        <end position="943"/>
    </location>
</feature>
<evidence type="ECO:0000256" key="6">
    <source>
        <dbReference type="ARBA" id="ARBA00023136"/>
    </source>
</evidence>
<name>A0A086M5G8_TOXGO</name>
<dbReference type="PANTHER" id="PTHR24161:SF17">
    <property type="entry name" value="PALMITOYLTRANSFERASE"/>
    <property type="match status" value="1"/>
</dbReference>
<dbReference type="GO" id="GO:0016409">
    <property type="term" value="F:palmitoyltransferase activity"/>
    <property type="evidence" value="ECO:0007669"/>
    <property type="project" value="InterPro"/>
</dbReference>
<dbReference type="Gene3D" id="1.25.40.20">
    <property type="entry name" value="Ankyrin repeat-containing domain"/>
    <property type="match status" value="2"/>
</dbReference>
<feature type="repeat" description="ANK" evidence="7">
    <location>
        <begin position="340"/>
        <end position="372"/>
    </location>
</feature>
<evidence type="ECO:0000256" key="5">
    <source>
        <dbReference type="ARBA" id="ARBA00023043"/>
    </source>
</evidence>
<feature type="region of interest" description="Disordered" evidence="8">
    <location>
        <begin position="1"/>
        <end position="24"/>
    </location>
</feature>
<keyword evidence="2 9" id="KW-0812">Transmembrane</keyword>
<dbReference type="Pfam" id="PF12796">
    <property type="entry name" value="Ank_2"/>
    <property type="match status" value="2"/>
</dbReference>
<feature type="compositionally biased region" description="Basic and acidic residues" evidence="8">
    <location>
        <begin position="921"/>
        <end position="934"/>
    </location>
</feature>
<organism evidence="11 12">
    <name type="scientific">Toxoplasma gondii RUB</name>
    <dbReference type="NCBI Taxonomy" id="935652"/>
    <lineage>
        <taxon>Eukaryota</taxon>
        <taxon>Sar</taxon>
        <taxon>Alveolata</taxon>
        <taxon>Apicomplexa</taxon>
        <taxon>Conoidasida</taxon>
        <taxon>Coccidia</taxon>
        <taxon>Eucoccidiorida</taxon>
        <taxon>Eimeriorina</taxon>
        <taxon>Sarcocystidae</taxon>
        <taxon>Toxoplasma</taxon>
    </lineage>
</organism>
<dbReference type="PROSITE" id="PS50088">
    <property type="entry name" value="ANK_REPEAT"/>
    <property type="match status" value="2"/>
</dbReference>
<evidence type="ECO:0000256" key="8">
    <source>
        <dbReference type="SAM" id="MobiDB-lite"/>
    </source>
</evidence>
<dbReference type="PROSITE" id="PS50297">
    <property type="entry name" value="ANK_REP_REGION"/>
    <property type="match status" value="1"/>
</dbReference>
<feature type="region of interest" description="Disordered" evidence="8">
    <location>
        <begin position="35"/>
        <end position="54"/>
    </location>
</feature>
<evidence type="ECO:0000256" key="9">
    <source>
        <dbReference type="SAM" id="Phobius"/>
    </source>
</evidence>
<keyword evidence="5 7" id="KW-0040">ANK repeat</keyword>
<keyword evidence="4 9" id="KW-1133">Transmembrane helix</keyword>
<feature type="compositionally biased region" description="Low complexity" evidence="8">
    <location>
        <begin position="830"/>
        <end position="844"/>
    </location>
</feature>
<feature type="transmembrane region" description="Helical" evidence="9">
    <location>
        <begin position="575"/>
        <end position="593"/>
    </location>
</feature>
<gene>
    <name evidence="11" type="ORF">TGRUB_272320</name>
</gene>
<comment type="subcellular location">
    <subcellularLocation>
        <location evidence="1">Membrane</location>
        <topology evidence="1">Multi-pass membrane protein</topology>
    </subcellularLocation>
</comment>
<dbReference type="InterPro" id="IPR036770">
    <property type="entry name" value="Ankyrin_rpt-contain_sf"/>
</dbReference>
<evidence type="ECO:0000256" key="4">
    <source>
        <dbReference type="ARBA" id="ARBA00022989"/>
    </source>
</evidence>
<accession>A0A086M5G8</accession>
<protein>
    <submittedName>
        <fullName evidence="11">DHHC zinc finger domain-containing protein</fullName>
    </submittedName>
</protein>
<sequence>MGSEHQPRPCGGGERRGGRTLLTENEGQVCVSTFSSPSAFSSSSSSVSSSVPASLFPSDPIPVCCTAPQSDSESPPPSHIRSPRSCPCSSSSPVPSAFPSASACSSSSSSSSSCSSTSSPNVASGDCSGAATSSPGSAGAVPSPDFVSHLFLLLRCNKGKAVKAILKRMDAKFYTNVRDAGGHTLLHWAALCGETAVMRLLLANGADPDARSVSSFQSPLMWSVIRDNVVAMRLLFEALESPPCLASSSSSASRSASSSPSGSLSSSSVSSSSSSAGMALGASVGRAANARKEEANWGWRGRDSKGATCAILAAQHNSLKALLLLVKKAGRRCLDETDENGCSPAHWAAFKNRVDVLRLLHYLEADFTSVDVFGCLALHRAVEAGQLEACRVLVEECHVSKNERNTKSNVSAVEIAESLVPPRPDLVAYLRAPNPSRASAVLPLLDSEERGGDSLQWHRLRRVTNLCWNCSEPVQYKWPAAVALGSLLLMLYTAKVVFSVNPSMHSALFPVSSPWDSHAGPHSSLPFSAASPAPRDVYEGDGAAAQLTSNSGWPSLTGGASVCAFLRLFLARGDLLFWVVCVDLALYLLLLLSDPGIHPKRKRGSSAVEELMEILSSPETHADTLAALDLSRLCRTCWIYRPLRTKHCSICDRCVDGFDHHCVWLYNCVGSLNARLFTAWLLLHSLTQFLHLLGCLAFLLLGPDAGGSLPDDLLHQRHPRRLLILLVAVLHLFSLCRLSVLVSGHLRNIAQNITANEVLNRGRYAYLWEPIRGRGDRLQGVASARKSFSPFSAGIWKNCLTFWLGQRTLYSASASNALQHISQLFPPASPSSRARPPRPTSARSSRLFSLFSRVPPLRTLWTRGGKETPSEDADTQLRHTETLECCGDAGRKADGVELRFLPQEERRESSAGDEAPSRAWSRSESRCPPRDGRNSSRVKGKVV</sequence>
<keyword evidence="6 9" id="KW-0472">Membrane</keyword>
<comment type="caution">
    <text evidence="11">The sequence shown here is derived from an EMBL/GenBank/DDBJ whole genome shotgun (WGS) entry which is preliminary data.</text>
</comment>
<keyword evidence="3" id="KW-0677">Repeat</keyword>
<evidence type="ECO:0000259" key="10">
    <source>
        <dbReference type="Pfam" id="PF01529"/>
    </source>
</evidence>
<dbReference type="InterPro" id="IPR001594">
    <property type="entry name" value="Palmitoyltrfase_DHHC"/>
</dbReference>
<feature type="region of interest" description="Disordered" evidence="8">
    <location>
        <begin position="825"/>
        <end position="844"/>
    </location>
</feature>
<dbReference type="Proteomes" id="UP000028834">
    <property type="component" value="Unassembled WGS sequence"/>
</dbReference>
<feature type="region of interest" description="Disordered" evidence="8">
    <location>
        <begin position="246"/>
        <end position="274"/>
    </location>
</feature>
<feature type="transmembrane region" description="Helical" evidence="9">
    <location>
        <begin position="722"/>
        <end position="742"/>
    </location>
</feature>
<dbReference type="VEuPathDB" id="ToxoDB:TGRUB_272320"/>
<dbReference type="OrthoDB" id="332210at2759"/>